<gene>
    <name evidence="1" type="ORF">AWB82_02722</name>
</gene>
<dbReference type="STRING" id="1777143.AWB82_02722"/>
<keyword evidence="2" id="KW-1185">Reference proteome</keyword>
<dbReference type="EMBL" id="FCOJ02000016">
    <property type="protein sequence ID" value="SAK59790.1"/>
    <property type="molecule type" value="Genomic_DNA"/>
</dbReference>
<accession>A0A158AQ50</accession>
<evidence type="ECO:0000313" key="2">
    <source>
        <dbReference type="Proteomes" id="UP000054596"/>
    </source>
</evidence>
<comment type="caution">
    <text evidence="1">The sequence shown here is derived from an EMBL/GenBank/DDBJ whole genome shotgun (WGS) entry which is preliminary data.</text>
</comment>
<evidence type="ECO:0000313" key="1">
    <source>
        <dbReference type="EMBL" id="SAK59790.1"/>
    </source>
</evidence>
<sequence length="84" mass="9733">MLRPTTYKLKYKRRQGLQRTYDITVTVVQYESGVFRYQSWVHFAREFKGNGLVYPLSARTPELAAAEARARIEGHIETLAGLKE</sequence>
<name>A0A158AQ50_9BURK</name>
<dbReference type="AlphaFoldDB" id="A0A158AQ50"/>
<reference evidence="1" key="1">
    <citation type="submission" date="2016-01" db="EMBL/GenBank/DDBJ databases">
        <authorList>
            <person name="Peeters C."/>
        </authorList>
    </citation>
    <scope>NUCLEOTIDE SEQUENCE [LARGE SCALE GENOMIC DNA]</scope>
    <source>
        <strain evidence="1">LMG 29325</strain>
    </source>
</reference>
<protein>
    <submittedName>
        <fullName evidence="1">Uncharacterized protein</fullName>
    </submittedName>
</protein>
<proteinExistence type="predicted"/>
<dbReference type="RefSeq" id="WP_086967909.1">
    <property type="nucleotide sequence ID" value="NZ_JAQQEO010000010.1"/>
</dbReference>
<dbReference type="OrthoDB" id="9132286at2"/>
<organism evidence="1 2">
    <name type="scientific">Caballeronia glebae</name>
    <dbReference type="NCBI Taxonomy" id="1777143"/>
    <lineage>
        <taxon>Bacteria</taxon>
        <taxon>Pseudomonadati</taxon>
        <taxon>Pseudomonadota</taxon>
        <taxon>Betaproteobacteria</taxon>
        <taxon>Burkholderiales</taxon>
        <taxon>Burkholderiaceae</taxon>
        <taxon>Caballeronia</taxon>
    </lineage>
</organism>
<dbReference type="Proteomes" id="UP000054596">
    <property type="component" value="Unassembled WGS sequence"/>
</dbReference>